<reference evidence="15 16" key="1">
    <citation type="submission" date="2023-03" db="EMBL/GenBank/DDBJ databases">
        <title>YIM 133296 draft genome.</title>
        <authorList>
            <person name="Xiong L."/>
        </authorList>
    </citation>
    <scope>NUCLEOTIDE SEQUENCE [LARGE SCALE GENOMIC DNA]</scope>
    <source>
        <strain evidence="15 16">YIM 133296</strain>
    </source>
</reference>
<dbReference type="SUPFAM" id="SSF63380">
    <property type="entry name" value="Riboflavin synthase domain-like"/>
    <property type="match status" value="1"/>
</dbReference>
<dbReference type="InterPro" id="IPR017927">
    <property type="entry name" value="FAD-bd_FR_type"/>
</dbReference>
<dbReference type="CDD" id="cd06198">
    <property type="entry name" value="FNR_like_3"/>
    <property type="match status" value="1"/>
</dbReference>
<feature type="transmembrane region" description="Helical" evidence="13">
    <location>
        <begin position="35"/>
        <end position="53"/>
    </location>
</feature>
<feature type="transmembrane region" description="Helical" evidence="13">
    <location>
        <begin position="185"/>
        <end position="203"/>
    </location>
</feature>
<evidence type="ECO:0000256" key="7">
    <source>
        <dbReference type="ARBA" id="ARBA00022827"/>
    </source>
</evidence>
<evidence type="ECO:0000313" key="15">
    <source>
        <dbReference type="EMBL" id="MDF8266025.1"/>
    </source>
</evidence>
<keyword evidence="5" id="KW-0001">2Fe-2S</keyword>
<dbReference type="Pfam" id="PF01794">
    <property type="entry name" value="Ferric_reduct"/>
    <property type="match status" value="1"/>
</dbReference>
<keyword evidence="11" id="KW-0411">Iron-sulfur</keyword>
<feature type="transmembrane region" description="Helical" evidence="13">
    <location>
        <begin position="215"/>
        <end position="239"/>
    </location>
</feature>
<keyword evidence="16" id="KW-1185">Reference proteome</keyword>
<keyword evidence="9" id="KW-0560">Oxidoreductase</keyword>
<comment type="subcellular location">
    <subcellularLocation>
        <location evidence="2">Membrane</location>
        <topology evidence="2">Multi-pass membrane protein</topology>
    </subcellularLocation>
</comment>
<feature type="domain" description="FAD-binding FR-type" evidence="14">
    <location>
        <begin position="240"/>
        <end position="340"/>
    </location>
</feature>
<dbReference type="Gene3D" id="3.40.50.80">
    <property type="entry name" value="Nucleotide-binding domain of ferredoxin-NADP reductase (FNR) module"/>
    <property type="match status" value="1"/>
</dbReference>
<name>A0ABT6CAV5_9MICO</name>
<evidence type="ECO:0000256" key="9">
    <source>
        <dbReference type="ARBA" id="ARBA00023002"/>
    </source>
</evidence>
<proteinExistence type="predicted"/>
<dbReference type="SUPFAM" id="SSF52343">
    <property type="entry name" value="Ferredoxin reductase-like, C-terminal NADP-linked domain"/>
    <property type="match status" value="1"/>
</dbReference>
<dbReference type="InterPro" id="IPR013130">
    <property type="entry name" value="Fe3_Rdtase_TM_dom"/>
</dbReference>
<dbReference type="InterPro" id="IPR039261">
    <property type="entry name" value="FNR_nucleotide-bd"/>
</dbReference>
<evidence type="ECO:0000256" key="11">
    <source>
        <dbReference type="ARBA" id="ARBA00023014"/>
    </source>
</evidence>
<comment type="caution">
    <text evidence="15">The sequence shown here is derived from an EMBL/GenBank/DDBJ whole genome shotgun (WGS) entry which is preliminary data.</text>
</comment>
<evidence type="ECO:0000256" key="12">
    <source>
        <dbReference type="ARBA" id="ARBA00023136"/>
    </source>
</evidence>
<feature type="transmembrane region" description="Helical" evidence="13">
    <location>
        <begin position="110"/>
        <end position="131"/>
    </location>
</feature>
<feature type="transmembrane region" description="Helical" evidence="13">
    <location>
        <begin position="73"/>
        <end position="90"/>
    </location>
</feature>
<protein>
    <submittedName>
        <fullName evidence="15">Ferredoxin reductase family protein</fullName>
    </submittedName>
</protein>
<dbReference type="PANTHER" id="PTHR47354:SF8">
    <property type="entry name" value="1,2-PHENYLACETYL-COA EPOXIDASE, SUBUNIT E"/>
    <property type="match status" value="1"/>
</dbReference>
<evidence type="ECO:0000256" key="3">
    <source>
        <dbReference type="ARBA" id="ARBA00022630"/>
    </source>
</evidence>
<keyword evidence="4 13" id="KW-0812">Transmembrane</keyword>
<keyword evidence="12 13" id="KW-0472">Membrane</keyword>
<dbReference type="PANTHER" id="PTHR47354">
    <property type="entry name" value="NADH OXIDOREDUCTASE HCR"/>
    <property type="match status" value="1"/>
</dbReference>
<evidence type="ECO:0000256" key="10">
    <source>
        <dbReference type="ARBA" id="ARBA00023004"/>
    </source>
</evidence>
<dbReference type="Proteomes" id="UP001528912">
    <property type="component" value="Unassembled WGS sequence"/>
</dbReference>
<keyword evidence="7" id="KW-0274">FAD</keyword>
<dbReference type="InterPro" id="IPR050415">
    <property type="entry name" value="MRET"/>
</dbReference>
<keyword evidence="3" id="KW-0285">Flavoprotein</keyword>
<keyword evidence="6" id="KW-0479">Metal-binding</keyword>
<feature type="transmembrane region" description="Helical" evidence="13">
    <location>
        <begin position="151"/>
        <end position="173"/>
    </location>
</feature>
<dbReference type="InterPro" id="IPR017938">
    <property type="entry name" value="Riboflavin_synthase-like_b-brl"/>
</dbReference>
<evidence type="ECO:0000256" key="1">
    <source>
        <dbReference type="ARBA" id="ARBA00001974"/>
    </source>
</evidence>
<evidence type="ECO:0000256" key="6">
    <source>
        <dbReference type="ARBA" id="ARBA00022723"/>
    </source>
</evidence>
<comment type="cofactor">
    <cofactor evidence="1">
        <name>FAD</name>
        <dbReference type="ChEBI" id="CHEBI:57692"/>
    </cofactor>
</comment>
<accession>A0ABT6CAV5</accession>
<dbReference type="EMBL" id="JAROAV010000046">
    <property type="protein sequence ID" value="MDF8266025.1"/>
    <property type="molecule type" value="Genomic_DNA"/>
</dbReference>
<keyword evidence="8 13" id="KW-1133">Transmembrane helix</keyword>
<evidence type="ECO:0000256" key="8">
    <source>
        <dbReference type="ARBA" id="ARBA00022989"/>
    </source>
</evidence>
<gene>
    <name evidence="15" type="ORF">P4R38_17390</name>
</gene>
<sequence length="475" mass="52375">MTNATELVGAVGTFRRTRAQHRAALRTRSTWWRDGWAGSVWVSLLVVVALWVRGGGVEDLSGWASGLTSLGRLTGLLASDLLLVQVLLMARVPLIERTYGQDELARWHRWVGFASFDLMLVHIVTITLGYAGAEPDALWSTAVDLTLNYPAMLLAIAGTVALCLVVVTSVRAARRRLRYESWHLLHLYAYLGVGLALPHQLWTGQEFTSSPAATVYWWGLWALAAAAILTYRVGVPLWLSARHRLMVVGVRAENDTVTTVLMSGRRLDRLPVRAGQYFGWRFLDGPGWTRAKPFSLSAAPDGRTLRITAAHLGAGSSRLATLRPGTKVLLEGPYGRLHDGVRTRRRVVLMASGIGVTPMRALLEALPQLPGDVTLIYRAGTPEDLIMVDELQRLAAERGAQLVLMPGHRPSHRDSWLPDSWAHLSDADALRYLAPDVADADVFVCGSPAWMEMVRGAAHDAGVPRRQIHLERFSY</sequence>
<dbReference type="PROSITE" id="PS51384">
    <property type="entry name" value="FAD_FR"/>
    <property type="match status" value="1"/>
</dbReference>
<keyword evidence="10" id="KW-0408">Iron</keyword>
<dbReference type="RefSeq" id="WP_275237947.1">
    <property type="nucleotide sequence ID" value="NZ_JARFJC010000019.1"/>
</dbReference>
<dbReference type="Pfam" id="PF00175">
    <property type="entry name" value="NAD_binding_1"/>
    <property type="match status" value="1"/>
</dbReference>
<dbReference type="InterPro" id="IPR001433">
    <property type="entry name" value="OxRdtase_FAD/NAD-bd"/>
</dbReference>
<evidence type="ECO:0000259" key="14">
    <source>
        <dbReference type="PROSITE" id="PS51384"/>
    </source>
</evidence>
<evidence type="ECO:0000256" key="2">
    <source>
        <dbReference type="ARBA" id="ARBA00004141"/>
    </source>
</evidence>
<evidence type="ECO:0000256" key="13">
    <source>
        <dbReference type="SAM" id="Phobius"/>
    </source>
</evidence>
<evidence type="ECO:0000256" key="4">
    <source>
        <dbReference type="ARBA" id="ARBA00022692"/>
    </source>
</evidence>
<organism evidence="15 16">
    <name type="scientific">Luteipulveratus flavus</name>
    <dbReference type="NCBI Taxonomy" id="3031728"/>
    <lineage>
        <taxon>Bacteria</taxon>
        <taxon>Bacillati</taxon>
        <taxon>Actinomycetota</taxon>
        <taxon>Actinomycetes</taxon>
        <taxon>Micrococcales</taxon>
        <taxon>Dermacoccaceae</taxon>
        <taxon>Luteipulveratus</taxon>
    </lineage>
</organism>
<evidence type="ECO:0000313" key="16">
    <source>
        <dbReference type="Proteomes" id="UP001528912"/>
    </source>
</evidence>
<dbReference type="Gene3D" id="2.40.30.10">
    <property type="entry name" value="Translation factors"/>
    <property type="match status" value="1"/>
</dbReference>
<evidence type="ECO:0000256" key="5">
    <source>
        <dbReference type="ARBA" id="ARBA00022714"/>
    </source>
</evidence>